<comment type="subunit">
    <text evidence="2">Component of a cohesin-like complex composed of ScpA, ScpB and the Smc homodimer, in which ScpA and ScpB bind to the head domain of Smc. The presence of the three proteins is required for the association of the complex with DNA.</text>
</comment>
<dbReference type="RefSeq" id="WP_169115110.1">
    <property type="nucleotide sequence ID" value="NZ_JAAAUB010000002.1"/>
</dbReference>
<organism evidence="3 4">
    <name type="scientific">Tepidiphilus baoligensis</name>
    <dbReference type="NCBI Taxonomy" id="2698687"/>
    <lineage>
        <taxon>Bacteria</taxon>
        <taxon>Pseudomonadati</taxon>
        <taxon>Pseudomonadota</taxon>
        <taxon>Hydrogenophilia</taxon>
        <taxon>Hydrogenophilales</taxon>
        <taxon>Hydrogenophilaceae</taxon>
        <taxon>Tepidiphilus</taxon>
    </lineage>
</organism>
<dbReference type="Proteomes" id="UP000669605">
    <property type="component" value="Unassembled WGS sequence"/>
</dbReference>
<name>A0ABX1QJQ3_9PROT</name>
<dbReference type="PANTHER" id="PTHR33969">
    <property type="entry name" value="SEGREGATION AND CONDENSATION PROTEIN A"/>
    <property type="match status" value="1"/>
</dbReference>
<keyword evidence="4" id="KW-1185">Reference proteome</keyword>
<keyword evidence="2" id="KW-0132">Cell division</keyword>
<comment type="caution">
    <text evidence="3">The sequence shown here is derived from an EMBL/GenBank/DDBJ whole genome shotgun (WGS) entry which is preliminary data.</text>
</comment>
<dbReference type="EMBL" id="JAAAUB010000002">
    <property type="protein sequence ID" value="NMH15927.1"/>
    <property type="molecule type" value="Genomic_DNA"/>
</dbReference>
<accession>A0ABX1QJQ3</accession>
<dbReference type="Pfam" id="PF02616">
    <property type="entry name" value="SMC_ScpA"/>
    <property type="match status" value="1"/>
</dbReference>
<evidence type="ECO:0000313" key="4">
    <source>
        <dbReference type="Proteomes" id="UP000669605"/>
    </source>
</evidence>
<evidence type="ECO:0000256" key="2">
    <source>
        <dbReference type="HAMAP-Rule" id="MF_01805"/>
    </source>
</evidence>
<keyword evidence="2" id="KW-0159">Chromosome partition</keyword>
<reference evidence="3 4" key="1">
    <citation type="journal article" date="2020" name="Curr. Microbiol.">
        <title>Tepidiphilus baoligensis sp. nov., a Novel Bacterium of the Family Hydrogenophilaceae Isolated from an Oil Reservoir.</title>
        <authorList>
            <person name="Zhang X."/>
            <person name="Wang G."/>
            <person name="Ma X."/>
            <person name="Yu J."/>
            <person name="You J."/>
            <person name="Xue Y."/>
            <person name="Ma Y."/>
        </authorList>
    </citation>
    <scope>NUCLEOTIDE SEQUENCE [LARGE SCALE GENOMIC DNA]</scope>
    <source>
        <strain evidence="3 4">B18-69</strain>
    </source>
</reference>
<comment type="function">
    <text evidence="2">Participates in chromosomal partition during cell division. May act via the formation of a condensin-like complex containing Smc and ScpB that pull DNA away from mid-cell into both cell halves.</text>
</comment>
<evidence type="ECO:0000313" key="3">
    <source>
        <dbReference type="EMBL" id="NMH15927.1"/>
    </source>
</evidence>
<dbReference type="InterPro" id="IPR003768">
    <property type="entry name" value="ScpA"/>
</dbReference>
<dbReference type="Gene3D" id="6.10.250.2410">
    <property type="match status" value="1"/>
</dbReference>
<protein>
    <recommendedName>
        <fullName evidence="1 2">Segregation and condensation protein A</fullName>
    </recommendedName>
</protein>
<dbReference type="Gene3D" id="1.10.10.580">
    <property type="entry name" value="Structural maintenance of chromosome 1. Chain E"/>
    <property type="match status" value="1"/>
</dbReference>
<evidence type="ECO:0000256" key="1">
    <source>
        <dbReference type="ARBA" id="ARBA00044777"/>
    </source>
</evidence>
<dbReference type="HAMAP" id="MF_01805">
    <property type="entry name" value="ScpA"/>
    <property type="match status" value="1"/>
</dbReference>
<comment type="similarity">
    <text evidence="2">Belongs to the ScpA family.</text>
</comment>
<keyword evidence="2" id="KW-0131">Cell cycle</keyword>
<keyword evidence="2" id="KW-0963">Cytoplasm</keyword>
<gene>
    <name evidence="2" type="primary">scpA</name>
    <name evidence="3" type="ORF">GV368_02130</name>
</gene>
<comment type="subcellular location">
    <subcellularLocation>
        <location evidence="2">Cytoplasm</location>
    </subcellularLocation>
    <text evidence="2">Associated with two foci at the outer edges of the nucleoid region in young cells, and at four foci within both cell halves in older cells.</text>
</comment>
<sequence>MDEILATEAPIARVYGEPLTAVPEDLFIPPEALRVFLETFEGPFDLLWYLIQKNRLDVRDIPVARLTEQYLAYVEAMRRFDLDLAADYLLMAATLLEIKSRSLLPRAPSVLQEDEGGDPRAELMRRLLEYERIKRAARLLGEHPRAGRDFLWAGPIEWGHTPQRPQPEASLDRLLDAWTGILQRLRLERRHEVAAEAISVREAMSRVLRRLHHAAGALAFSTLIEPEQGRLGVAVTFVAVLELCKERALHLEQREPFAPLWVRSAEAAPETEPLALEP</sequence>
<proteinExistence type="inferred from homology"/>
<dbReference type="PANTHER" id="PTHR33969:SF2">
    <property type="entry name" value="SEGREGATION AND CONDENSATION PROTEIN A"/>
    <property type="match status" value="1"/>
</dbReference>
<dbReference type="InterPro" id="IPR023093">
    <property type="entry name" value="ScpA-like_C"/>
</dbReference>